<dbReference type="AlphaFoldDB" id="A0A1I2RHD2"/>
<keyword evidence="2 3" id="KW-0802">TPR repeat</keyword>
<dbReference type="Proteomes" id="UP000199642">
    <property type="component" value="Unassembled WGS sequence"/>
</dbReference>
<name>A0A1I2RHD2_9BACT</name>
<dbReference type="STRING" id="435880.SAMN04487988_103248"/>
<dbReference type="Pfam" id="PF13414">
    <property type="entry name" value="TPR_11"/>
    <property type="match status" value="1"/>
</dbReference>
<dbReference type="InterPro" id="IPR050498">
    <property type="entry name" value="Ycf3"/>
</dbReference>
<keyword evidence="6" id="KW-1185">Reference proteome</keyword>
<evidence type="ECO:0000313" key="5">
    <source>
        <dbReference type="EMBL" id="SFG39912.1"/>
    </source>
</evidence>
<dbReference type="Pfam" id="PF00515">
    <property type="entry name" value="TPR_1"/>
    <property type="match status" value="1"/>
</dbReference>
<dbReference type="PANTHER" id="PTHR44858:SF1">
    <property type="entry name" value="UDP-N-ACETYLGLUCOSAMINE--PEPTIDE N-ACETYLGLUCOSAMINYLTRANSFERASE SPINDLY-RELATED"/>
    <property type="match status" value="1"/>
</dbReference>
<dbReference type="RefSeq" id="WP_092789791.1">
    <property type="nucleotide sequence ID" value="NZ_FOPC01000003.1"/>
</dbReference>
<dbReference type="OrthoDB" id="9785181at2"/>
<dbReference type="PROSITE" id="PS51257">
    <property type="entry name" value="PROKAR_LIPOPROTEIN"/>
    <property type="match status" value="1"/>
</dbReference>
<feature type="chain" id="PRO_5011589401" evidence="4">
    <location>
        <begin position="29"/>
        <end position="200"/>
    </location>
</feature>
<accession>A0A1I2RHD2</accession>
<evidence type="ECO:0000256" key="1">
    <source>
        <dbReference type="ARBA" id="ARBA00022737"/>
    </source>
</evidence>
<gene>
    <name evidence="5" type="ORF">SAMN04487988_103248</name>
</gene>
<evidence type="ECO:0000313" key="6">
    <source>
        <dbReference type="Proteomes" id="UP000199642"/>
    </source>
</evidence>
<dbReference type="Gene3D" id="1.25.40.10">
    <property type="entry name" value="Tetratricopeptide repeat domain"/>
    <property type="match status" value="2"/>
</dbReference>
<reference evidence="6" key="1">
    <citation type="submission" date="2016-10" db="EMBL/GenBank/DDBJ databases">
        <authorList>
            <person name="Varghese N."/>
            <person name="Submissions S."/>
        </authorList>
    </citation>
    <scope>NUCLEOTIDE SEQUENCE [LARGE SCALE GENOMIC DNA]</scope>
    <source>
        <strain evidence="6">DSM 19315</strain>
    </source>
</reference>
<evidence type="ECO:0000256" key="2">
    <source>
        <dbReference type="ARBA" id="ARBA00022803"/>
    </source>
</evidence>
<dbReference type="SUPFAM" id="SSF48452">
    <property type="entry name" value="TPR-like"/>
    <property type="match status" value="1"/>
</dbReference>
<dbReference type="PROSITE" id="PS50005">
    <property type="entry name" value="TPR"/>
    <property type="match status" value="3"/>
</dbReference>
<dbReference type="PROSITE" id="PS50293">
    <property type="entry name" value="TPR_REGION"/>
    <property type="match status" value="1"/>
</dbReference>
<dbReference type="InterPro" id="IPR011990">
    <property type="entry name" value="TPR-like_helical_dom_sf"/>
</dbReference>
<dbReference type="EMBL" id="FOPC01000003">
    <property type="protein sequence ID" value="SFG39912.1"/>
    <property type="molecule type" value="Genomic_DNA"/>
</dbReference>
<feature type="repeat" description="TPR" evidence="3">
    <location>
        <begin position="123"/>
        <end position="156"/>
    </location>
</feature>
<evidence type="ECO:0000256" key="3">
    <source>
        <dbReference type="PROSITE-ProRule" id="PRU00339"/>
    </source>
</evidence>
<keyword evidence="1" id="KW-0677">Repeat</keyword>
<sequence>MKLSIRAGITLLFSMALLACSNSDQNQADTYYNDGDYDQAVVAYTEKLKNNPKDVSTLYSRGRAYEEAGNFEEAKSDFEQALKIDPNNFQILLSLSNVYHTTENYTNALLYANRAEEISGAPAMASFLKGRAYHSLGNTEEALKAYGSAIRRDKNFGQAYYNRGLLKVAMGNIGSACEDLQLASGLEYPGSSEAFAKYCQ</sequence>
<dbReference type="Pfam" id="PF13181">
    <property type="entry name" value="TPR_8"/>
    <property type="match status" value="1"/>
</dbReference>
<feature type="repeat" description="TPR" evidence="3">
    <location>
        <begin position="21"/>
        <end position="54"/>
    </location>
</feature>
<feature type="signal peptide" evidence="4">
    <location>
        <begin position="1"/>
        <end position="28"/>
    </location>
</feature>
<dbReference type="InterPro" id="IPR019734">
    <property type="entry name" value="TPR_rpt"/>
</dbReference>
<organism evidence="5 6">
    <name type="scientific">Algoriphagus hitonicola</name>
    <dbReference type="NCBI Taxonomy" id="435880"/>
    <lineage>
        <taxon>Bacteria</taxon>
        <taxon>Pseudomonadati</taxon>
        <taxon>Bacteroidota</taxon>
        <taxon>Cytophagia</taxon>
        <taxon>Cytophagales</taxon>
        <taxon>Cyclobacteriaceae</taxon>
        <taxon>Algoriphagus</taxon>
    </lineage>
</organism>
<proteinExistence type="predicted"/>
<feature type="repeat" description="TPR" evidence="3">
    <location>
        <begin position="55"/>
        <end position="88"/>
    </location>
</feature>
<protein>
    <submittedName>
        <fullName evidence="5">TPR repeat-containing protein</fullName>
    </submittedName>
</protein>
<keyword evidence="4" id="KW-0732">Signal</keyword>
<dbReference type="PANTHER" id="PTHR44858">
    <property type="entry name" value="TETRATRICOPEPTIDE REPEAT PROTEIN 6"/>
    <property type="match status" value="1"/>
</dbReference>
<dbReference type="SMART" id="SM00028">
    <property type="entry name" value="TPR"/>
    <property type="match status" value="5"/>
</dbReference>
<evidence type="ECO:0000256" key="4">
    <source>
        <dbReference type="SAM" id="SignalP"/>
    </source>
</evidence>